<sequence length="113" mass="12393">MLGRQGACSENHTFHSTHANHNEAGGKTSPQQLLGAKPQINKPAIEKSVIEKPAIENPTIEKPAIDNLIDVKKEFRMLLEKGDSSSRVAAILDMEKSAKGRSSELEKTCETQR</sequence>
<protein>
    <submittedName>
        <fullName evidence="2">Uncharacterized protein</fullName>
    </submittedName>
</protein>
<reference evidence="2 3" key="1">
    <citation type="submission" date="2015-07" db="EMBL/GenBank/DDBJ databases">
        <title>Comparative genomics of the Sigatoka disease complex on banana suggests a link between parallel evolutionary changes in Pseudocercospora fijiensis and Pseudocercospora eumusae and increased virulence on the banana host.</title>
        <authorList>
            <person name="Chang T.-C."/>
            <person name="Salvucci A."/>
            <person name="Crous P.W."/>
            <person name="Stergiopoulos I."/>
        </authorList>
    </citation>
    <scope>NUCLEOTIDE SEQUENCE [LARGE SCALE GENOMIC DNA]</scope>
    <source>
        <strain evidence="2 3">CBS 114824</strain>
    </source>
</reference>
<comment type="caution">
    <text evidence="2">The sequence shown here is derived from an EMBL/GenBank/DDBJ whole genome shotgun (WGS) entry which is preliminary data.</text>
</comment>
<dbReference type="EMBL" id="LFZN01000088">
    <property type="protein sequence ID" value="KXS99619.1"/>
    <property type="molecule type" value="Genomic_DNA"/>
</dbReference>
<dbReference type="Proteomes" id="UP000070133">
    <property type="component" value="Unassembled WGS sequence"/>
</dbReference>
<evidence type="ECO:0000313" key="3">
    <source>
        <dbReference type="Proteomes" id="UP000070133"/>
    </source>
</evidence>
<keyword evidence="3" id="KW-1185">Reference proteome</keyword>
<feature type="region of interest" description="Disordered" evidence="1">
    <location>
        <begin position="1"/>
        <end position="34"/>
    </location>
</feature>
<accession>A0A139HAZ8</accession>
<dbReference type="AlphaFoldDB" id="A0A139HAZ8"/>
<feature type="compositionally biased region" description="Polar residues" evidence="1">
    <location>
        <begin position="8"/>
        <end position="19"/>
    </location>
</feature>
<organism evidence="2 3">
    <name type="scientific">Pseudocercospora eumusae</name>
    <dbReference type="NCBI Taxonomy" id="321146"/>
    <lineage>
        <taxon>Eukaryota</taxon>
        <taxon>Fungi</taxon>
        <taxon>Dikarya</taxon>
        <taxon>Ascomycota</taxon>
        <taxon>Pezizomycotina</taxon>
        <taxon>Dothideomycetes</taxon>
        <taxon>Dothideomycetidae</taxon>
        <taxon>Mycosphaerellales</taxon>
        <taxon>Mycosphaerellaceae</taxon>
        <taxon>Pseudocercospora</taxon>
    </lineage>
</organism>
<evidence type="ECO:0000256" key="1">
    <source>
        <dbReference type="SAM" id="MobiDB-lite"/>
    </source>
</evidence>
<proteinExistence type="predicted"/>
<name>A0A139HAZ8_9PEZI</name>
<gene>
    <name evidence="2" type="ORF">AC578_9852</name>
</gene>
<evidence type="ECO:0000313" key="2">
    <source>
        <dbReference type="EMBL" id="KXS99619.1"/>
    </source>
</evidence>